<dbReference type="GO" id="GO:0005829">
    <property type="term" value="C:cytosol"/>
    <property type="evidence" value="ECO:0007669"/>
    <property type="project" value="TreeGrafter"/>
</dbReference>
<dbReference type="Pfam" id="PF04851">
    <property type="entry name" value="ResIII"/>
    <property type="match status" value="1"/>
</dbReference>
<dbReference type="InterPro" id="IPR001650">
    <property type="entry name" value="Helicase_C-like"/>
</dbReference>
<dbReference type="OrthoDB" id="9803459at2"/>
<dbReference type="InterPro" id="IPR027417">
    <property type="entry name" value="P-loop_NTPase"/>
</dbReference>
<feature type="domain" description="Helicase C-terminal" evidence="2">
    <location>
        <begin position="221"/>
        <end position="378"/>
    </location>
</feature>
<dbReference type="Gene3D" id="3.40.50.300">
    <property type="entry name" value="P-loop containing nucleotide triphosphate hydrolases"/>
    <property type="match status" value="2"/>
</dbReference>
<keyword evidence="3" id="KW-0347">Helicase</keyword>
<keyword evidence="4" id="KW-1185">Reference proteome</keyword>
<dbReference type="RefSeq" id="WP_082237862.1">
    <property type="nucleotide sequence ID" value="NZ_CP118494.1"/>
</dbReference>
<evidence type="ECO:0000259" key="2">
    <source>
        <dbReference type="PROSITE" id="PS51194"/>
    </source>
</evidence>
<evidence type="ECO:0000259" key="1">
    <source>
        <dbReference type="PROSITE" id="PS51192"/>
    </source>
</evidence>
<keyword evidence="3" id="KW-0547">Nucleotide-binding</keyword>
<dbReference type="PATRIC" id="fig|74031.6.peg.3119"/>
<organism evidence="3 4">
    <name type="scientific">Roseovarius tolerans</name>
    <dbReference type="NCBI Taxonomy" id="74031"/>
    <lineage>
        <taxon>Bacteria</taxon>
        <taxon>Pseudomonadati</taxon>
        <taxon>Pseudomonadota</taxon>
        <taxon>Alphaproteobacteria</taxon>
        <taxon>Rhodobacterales</taxon>
        <taxon>Roseobacteraceae</taxon>
        <taxon>Roseovarius</taxon>
    </lineage>
</organism>
<proteinExistence type="predicted"/>
<dbReference type="GO" id="GO:0004386">
    <property type="term" value="F:helicase activity"/>
    <property type="evidence" value="ECO:0007669"/>
    <property type="project" value="UniProtKB-KW"/>
</dbReference>
<dbReference type="InterPro" id="IPR050742">
    <property type="entry name" value="Helicase_Restrict-Modif_Enz"/>
</dbReference>
<dbReference type="GO" id="GO:0016787">
    <property type="term" value="F:hydrolase activity"/>
    <property type="evidence" value="ECO:0007669"/>
    <property type="project" value="InterPro"/>
</dbReference>
<feature type="domain" description="Helicase ATP-binding" evidence="1">
    <location>
        <begin position="15"/>
        <end position="170"/>
    </location>
</feature>
<dbReference type="InterPro" id="IPR018886">
    <property type="entry name" value="UPF0547"/>
</dbReference>
<dbReference type="Pfam" id="PF10571">
    <property type="entry name" value="UPF0547"/>
    <property type="match status" value="1"/>
</dbReference>
<dbReference type="Proteomes" id="UP000037046">
    <property type="component" value="Unassembled WGS sequence"/>
</dbReference>
<dbReference type="GO" id="GO:0005524">
    <property type="term" value="F:ATP binding"/>
    <property type="evidence" value="ECO:0007669"/>
    <property type="project" value="InterPro"/>
</dbReference>
<dbReference type="PANTHER" id="PTHR47396">
    <property type="entry name" value="TYPE I RESTRICTION ENZYME ECOKI R PROTEIN"/>
    <property type="match status" value="1"/>
</dbReference>
<dbReference type="AlphaFoldDB" id="A0A0L6CRU9"/>
<keyword evidence="3" id="KW-0378">Hydrolase</keyword>
<dbReference type="PROSITE" id="PS51192">
    <property type="entry name" value="HELICASE_ATP_BIND_1"/>
    <property type="match status" value="1"/>
</dbReference>
<dbReference type="Pfam" id="PF00271">
    <property type="entry name" value="Helicase_C"/>
    <property type="match status" value="1"/>
</dbReference>
<comment type="caution">
    <text evidence="3">The sequence shown here is derived from an EMBL/GenBank/DDBJ whole genome shotgun (WGS) entry which is preliminary data.</text>
</comment>
<protein>
    <submittedName>
        <fullName evidence="3">ATP-dependent RNA helicase SrmB</fullName>
    </submittedName>
</protein>
<name>A0A0L6CRU9_9RHOB</name>
<dbReference type="InterPro" id="IPR014001">
    <property type="entry name" value="Helicase_ATP-bd"/>
</dbReference>
<dbReference type="PROSITE" id="PS51194">
    <property type="entry name" value="HELICASE_CTER"/>
    <property type="match status" value="1"/>
</dbReference>
<evidence type="ECO:0000313" key="3">
    <source>
        <dbReference type="EMBL" id="KNX40405.1"/>
    </source>
</evidence>
<sequence length="560" mass="61304">MIPRDYQRAAVDAAHNRTAENGNTMLVLPTGAGKTAIAGFYVGEQAERDRNAKVLVLQHTDELIEQNRSAMGHISGLNTSVVKAEQDCWDGRVVFGSVQTLARVNRREAMPTISHLIIDECHRAAATSYQSVIEHVRGLNPKAKLLGLSATPGRGDGQSLRKTFSNVGYHLRIGTLIARGLLVRPRTYTIDLGVEDELSGINSTAGDFDMRQADKVLNRTVLNETVVEHWKDKAADRRTIFFCSTVAHAEAVAEAFRADGVSAETITGDMAAGARADLISRFDRGEVQVLANCMVLTEGFDSQPVGCIGILRPMLHKGTFIQSVGRGLRRVDPERYPGMIKTDCIVLDFAGAAMRHGSLEQDIGLEDEDTPTGAQPWKTCPSCEAELPLGASICDFCGHIFTRDTGEKRLLTAFEMTEIDLLDRSPFSWVALHEDEQALMASGFQGWAGVFHDGTLWYALGRPKGKAIRTLAVGTRVQALAAADDFLRETETSNASAKSKRWLNDPATLRQIELLTRAGFEISGMDFGLSKYAANCHLNFRWNRAGIRSAVMRDLARNAA</sequence>
<dbReference type="GO" id="GO:0003677">
    <property type="term" value="F:DNA binding"/>
    <property type="evidence" value="ECO:0007669"/>
    <property type="project" value="InterPro"/>
</dbReference>
<dbReference type="SUPFAM" id="SSF52540">
    <property type="entry name" value="P-loop containing nucleoside triphosphate hydrolases"/>
    <property type="match status" value="1"/>
</dbReference>
<evidence type="ECO:0000313" key="4">
    <source>
        <dbReference type="Proteomes" id="UP000037046"/>
    </source>
</evidence>
<reference evidence="4" key="1">
    <citation type="submission" date="2015-07" db="EMBL/GenBank/DDBJ databases">
        <title>Draft Genome Sequence of Roseovarius tolerans EL-164, a producer of N-Acylated Alanine Methyl Esters (NAMEs).</title>
        <authorList>
            <person name="Voget S."/>
            <person name="Bruns H."/>
            <person name="Wagner-Doebler I."/>
            <person name="Schulz S."/>
            <person name="Daniel R."/>
        </authorList>
    </citation>
    <scope>NUCLEOTIDE SEQUENCE [LARGE SCALE GENOMIC DNA]</scope>
    <source>
        <strain evidence="4">EL-164</strain>
    </source>
</reference>
<dbReference type="PANTHER" id="PTHR47396:SF1">
    <property type="entry name" value="ATP-DEPENDENT HELICASE IRC3-RELATED"/>
    <property type="match status" value="1"/>
</dbReference>
<dbReference type="SMART" id="SM00490">
    <property type="entry name" value="HELICc"/>
    <property type="match status" value="1"/>
</dbReference>
<dbReference type="InterPro" id="IPR006935">
    <property type="entry name" value="Helicase/UvrB_N"/>
</dbReference>
<accession>A0A0L6CRU9</accession>
<dbReference type="SMART" id="SM00487">
    <property type="entry name" value="DEXDc"/>
    <property type="match status" value="1"/>
</dbReference>
<keyword evidence="3" id="KW-0067">ATP-binding</keyword>
<gene>
    <name evidence="3" type="ORF">ROTO_30570</name>
</gene>
<dbReference type="EMBL" id="LGVV01000054">
    <property type="protein sequence ID" value="KNX40405.1"/>
    <property type="molecule type" value="Genomic_DNA"/>
</dbReference>